<comment type="caution">
    <text evidence="1">The sequence shown here is derived from an EMBL/GenBank/DDBJ whole genome shotgun (WGS) entry which is preliminary data.</text>
</comment>
<reference evidence="1" key="1">
    <citation type="journal article" date="2014" name="Front. Microbiol.">
        <title>High frequency of phylogenetically diverse reductive dehalogenase-homologous genes in deep subseafloor sedimentary metagenomes.</title>
        <authorList>
            <person name="Kawai M."/>
            <person name="Futagami T."/>
            <person name="Toyoda A."/>
            <person name="Takaki Y."/>
            <person name="Nishi S."/>
            <person name="Hori S."/>
            <person name="Arai W."/>
            <person name="Tsubouchi T."/>
            <person name="Morono Y."/>
            <person name="Uchiyama I."/>
            <person name="Ito T."/>
            <person name="Fujiyama A."/>
            <person name="Inagaki F."/>
            <person name="Takami H."/>
        </authorList>
    </citation>
    <scope>NUCLEOTIDE SEQUENCE</scope>
    <source>
        <strain evidence="1">Expedition CK06-06</strain>
    </source>
</reference>
<name>X1PRU6_9ZZZZ</name>
<organism evidence="1">
    <name type="scientific">marine sediment metagenome</name>
    <dbReference type="NCBI Taxonomy" id="412755"/>
    <lineage>
        <taxon>unclassified sequences</taxon>
        <taxon>metagenomes</taxon>
        <taxon>ecological metagenomes</taxon>
    </lineage>
</organism>
<gene>
    <name evidence="1" type="ORF">S06H3_41453</name>
</gene>
<dbReference type="EMBL" id="BARV01025545">
    <property type="protein sequence ID" value="GAI45241.1"/>
    <property type="molecule type" value="Genomic_DNA"/>
</dbReference>
<accession>X1PRU6</accession>
<sequence length="94" mass="10779">EGKKYDKVLEGISELKNFDKIEARHIKKYYPEYQIIRCVVLFGGESKIISNNEVAFLLNANGEIIISDTTPDVIKFATKDFSQKSFLTDLTQFI</sequence>
<feature type="non-terminal residue" evidence="1">
    <location>
        <position position="1"/>
    </location>
</feature>
<protein>
    <submittedName>
        <fullName evidence="1">Uncharacterized protein</fullName>
    </submittedName>
</protein>
<dbReference type="AlphaFoldDB" id="X1PRU6"/>
<proteinExistence type="predicted"/>
<evidence type="ECO:0000313" key="1">
    <source>
        <dbReference type="EMBL" id="GAI45241.1"/>
    </source>
</evidence>